<feature type="compositionally biased region" description="Basic and acidic residues" evidence="7">
    <location>
        <begin position="106"/>
        <end position="134"/>
    </location>
</feature>
<dbReference type="Pfam" id="PF00403">
    <property type="entry name" value="HMA"/>
    <property type="match status" value="1"/>
</dbReference>
<evidence type="ECO:0000256" key="2">
    <source>
        <dbReference type="ARBA" id="ARBA00022481"/>
    </source>
</evidence>
<feature type="region of interest" description="Disordered" evidence="7">
    <location>
        <begin position="105"/>
        <end position="134"/>
    </location>
</feature>
<dbReference type="GO" id="GO:0016020">
    <property type="term" value="C:membrane"/>
    <property type="evidence" value="ECO:0007669"/>
    <property type="project" value="UniProtKB-SubCell"/>
</dbReference>
<dbReference type="Gene3D" id="3.30.70.100">
    <property type="match status" value="1"/>
</dbReference>
<dbReference type="PANTHER" id="PTHR45811">
    <property type="entry name" value="COPPER TRANSPORT PROTEIN FAMILY-RELATED"/>
    <property type="match status" value="1"/>
</dbReference>
<evidence type="ECO:0000256" key="3">
    <source>
        <dbReference type="ARBA" id="ARBA00022723"/>
    </source>
</evidence>
<reference evidence="10" key="1">
    <citation type="journal article" date="2020" name="Nat. Commun.">
        <title>Genome assembly of wild tea tree DASZ reveals pedigree and selection history of tea varieties.</title>
        <authorList>
            <person name="Zhang W."/>
            <person name="Zhang Y."/>
            <person name="Qiu H."/>
            <person name="Guo Y."/>
            <person name="Wan H."/>
            <person name="Zhang X."/>
            <person name="Scossa F."/>
            <person name="Alseekh S."/>
            <person name="Zhang Q."/>
            <person name="Wang P."/>
            <person name="Xu L."/>
            <person name="Schmidt M.H."/>
            <person name="Jia X."/>
            <person name="Li D."/>
            <person name="Zhu A."/>
            <person name="Guo F."/>
            <person name="Chen W."/>
            <person name="Ni D."/>
            <person name="Usadel B."/>
            <person name="Fernie A.R."/>
            <person name="Wen W."/>
        </authorList>
    </citation>
    <scope>NUCLEOTIDE SEQUENCE [LARGE SCALE GENOMIC DNA]</scope>
    <source>
        <strain evidence="10">cv. G240</strain>
    </source>
</reference>
<comment type="subcellular location">
    <subcellularLocation>
        <location evidence="1">Membrane</location>
        <topology evidence="1">Peripheral membrane protein</topology>
    </subcellularLocation>
</comment>
<comment type="caution">
    <text evidence="9">The sequence shown here is derived from an EMBL/GenBank/DDBJ whole genome shotgun (WGS) entry which is preliminary data.</text>
</comment>
<keyword evidence="2" id="KW-0488">Methylation</keyword>
<evidence type="ECO:0000256" key="6">
    <source>
        <dbReference type="ARBA" id="ARBA00024045"/>
    </source>
</evidence>
<name>A0A7J7I4S6_CAMSI</name>
<evidence type="ECO:0000256" key="1">
    <source>
        <dbReference type="ARBA" id="ARBA00004170"/>
    </source>
</evidence>
<keyword evidence="5" id="KW-0636">Prenylation</keyword>
<evidence type="ECO:0000313" key="9">
    <source>
        <dbReference type="EMBL" id="KAF5960022.1"/>
    </source>
</evidence>
<reference evidence="9 10" key="2">
    <citation type="submission" date="2020-07" db="EMBL/GenBank/DDBJ databases">
        <title>Genome assembly of wild tea tree DASZ reveals pedigree and selection history of tea varieties.</title>
        <authorList>
            <person name="Zhang W."/>
        </authorList>
    </citation>
    <scope>NUCLEOTIDE SEQUENCE [LARGE SCALE GENOMIC DNA]</scope>
    <source>
        <strain evidence="10">cv. G240</strain>
        <tissue evidence="9">Leaf</tissue>
    </source>
</reference>
<dbReference type="InterPro" id="IPR036163">
    <property type="entry name" value="HMA_dom_sf"/>
</dbReference>
<dbReference type="Proteomes" id="UP000593564">
    <property type="component" value="Unassembled WGS sequence"/>
</dbReference>
<dbReference type="GO" id="GO:0046872">
    <property type="term" value="F:metal ion binding"/>
    <property type="evidence" value="ECO:0007669"/>
    <property type="project" value="UniProtKB-KW"/>
</dbReference>
<dbReference type="InterPro" id="IPR051863">
    <property type="entry name" value="HIPP"/>
</dbReference>
<protein>
    <recommendedName>
        <fullName evidence="8">HMA domain-containing protein</fullName>
    </recommendedName>
</protein>
<dbReference type="PROSITE" id="PS50846">
    <property type="entry name" value="HMA_2"/>
    <property type="match status" value="1"/>
</dbReference>
<evidence type="ECO:0000313" key="10">
    <source>
        <dbReference type="Proteomes" id="UP000593564"/>
    </source>
</evidence>
<dbReference type="EMBL" id="JACBKZ010000001">
    <property type="protein sequence ID" value="KAF5960022.1"/>
    <property type="molecule type" value="Genomic_DNA"/>
</dbReference>
<evidence type="ECO:0000259" key="8">
    <source>
        <dbReference type="PROSITE" id="PS50846"/>
    </source>
</evidence>
<organism evidence="9 10">
    <name type="scientific">Camellia sinensis</name>
    <name type="common">Tea plant</name>
    <name type="synonym">Thea sinensis</name>
    <dbReference type="NCBI Taxonomy" id="4442"/>
    <lineage>
        <taxon>Eukaryota</taxon>
        <taxon>Viridiplantae</taxon>
        <taxon>Streptophyta</taxon>
        <taxon>Embryophyta</taxon>
        <taxon>Tracheophyta</taxon>
        <taxon>Spermatophyta</taxon>
        <taxon>Magnoliopsida</taxon>
        <taxon>eudicotyledons</taxon>
        <taxon>Gunneridae</taxon>
        <taxon>Pentapetalae</taxon>
        <taxon>asterids</taxon>
        <taxon>Ericales</taxon>
        <taxon>Theaceae</taxon>
        <taxon>Camellia</taxon>
    </lineage>
</organism>
<dbReference type="InterPro" id="IPR006121">
    <property type="entry name" value="HMA_dom"/>
</dbReference>
<gene>
    <name evidence="9" type="ORF">HYC85_001231</name>
</gene>
<feature type="domain" description="HMA" evidence="8">
    <location>
        <begin position="36"/>
        <end position="103"/>
    </location>
</feature>
<sequence length="177" mass="19895">MTIKDKTVLSNTTDDILMSVFSNGVHRPKKWSQTLLKKVVVKLELFDDKIKQKAMKTVSGLSGVDSIAMDMKDKKLTVTGDIDPVIVVAKLRKLCHTEIVTVGPAKEPEKKKEEAKKEEPKKAGDEKKKDSKDEVARAQLVALAQYNHGYYQQHPPVQTYYYYNPSAQEDPNGCVIC</sequence>
<comment type="similarity">
    <text evidence="6">Belongs to the HIPP family.</text>
</comment>
<dbReference type="AlphaFoldDB" id="A0A7J7I4S6"/>
<evidence type="ECO:0000256" key="4">
    <source>
        <dbReference type="ARBA" id="ARBA00023288"/>
    </source>
</evidence>
<accession>A0A7J7I4S6</accession>
<keyword evidence="10" id="KW-1185">Reference proteome</keyword>
<dbReference type="PANTHER" id="PTHR45811:SF49">
    <property type="entry name" value="OS04G0667600 PROTEIN"/>
    <property type="match status" value="1"/>
</dbReference>
<keyword evidence="3" id="KW-0479">Metal-binding</keyword>
<evidence type="ECO:0000256" key="5">
    <source>
        <dbReference type="ARBA" id="ARBA00023289"/>
    </source>
</evidence>
<dbReference type="SUPFAM" id="SSF55008">
    <property type="entry name" value="HMA, heavy metal-associated domain"/>
    <property type="match status" value="1"/>
</dbReference>
<evidence type="ECO:0000256" key="7">
    <source>
        <dbReference type="SAM" id="MobiDB-lite"/>
    </source>
</evidence>
<keyword evidence="4" id="KW-0449">Lipoprotein</keyword>
<proteinExistence type="inferred from homology"/>
<dbReference type="GO" id="GO:0009626">
    <property type="term" value="P:plant-type hypersensitive response"/>
    <property type="evidence" value="ECO:0007669"/>
    <property type="project" value="UniProtKB-KW"/>
</dbReference>